<evidence type="ECO:0000256" key="2">
    <source>
        <dbReference type="ARBA" id="ARBA00046325"/>
    </source>
</evidence>
<name>A0AA35Q5C8_9HYPO</name>
<accession>A0AA35Q5C8</accession>
<evidence type="ECO:0000259" key="4">
    <source>
        <dbReference type="Pfam" id="PF24137"/>
    </source>
</evidence>
<dbReference type="Pfam" id="PF22903">
    <property type="entry name" value="DA_C"/>
    <property type="match status" value="1"/>
</dbReference>
<gene>
    <name evidence="5" type="ORF">CCHLO57077_00011136</name>
</gene>
<dbReference type="AlphaFoldDB" id="A0AA35Q5C8"/>
<evidence type="ECO:0000313" key="6">
    <source>
        <dbReference type="Proteomes" id="UP001160390"/>
    </source>
</evidence>
<dbReference type="Pfam" id="PF24137">
    <property type="entry name" value="DA_N"/>
    <property type="match status" value="1"/>
</dbReference>
<evidence type="ECO:0000259" key="3">
    <source>
        <dbReference type="Pfam" id="PF22903"/>
    </source>
</evidence>
<proteinExistence type="inferred from homology"/>
<dbReference type="EMBL" id="CABFNP030001198">
    <property type="protein sequence ID" value="CAI6092130.1"/>
    <property type="molecule type" value="Genomic_DNA"/>
</dbReference>
<dbReference type="GO" id="GO:0016853">
    <property type="term" value="F:isomerase activity"/>
    <property type="evidence" value="ECO:0007669"/>
    <property type="project" value="UniProtKB-KW"/>
</dbReference>
<evidence type="ECO:0000313" key="5">
    <source>
        <dbReference type="EMBL" id="CAI6092130.1"/>
    </source>
</evidence>
<keyword evidence="1" id="KW-0413">Isomerase</keyword>
<dbReference type="Proteomes" id="UP001160390">
    <property type="component" value="Unassembled WGS sequence"/>
</dbReference>
<evidence type="ECO:0000256" key="1">
    <source>
        <dbReference type="ARBA" id="ARBA00023235"/>
    </source>
</evidence>
<protein>
    <submittedName>
        <fullName evidence="5">Uncharacterized protein</fullName>
    </submittedName>
</protein>
<dbReference type="InterPro" id="IPR056402">
    <property type="entry name" value="DA_N"/>
</dbReference>
<reference evidence="5" key="1">
    <citation type="submission" date="2023-01" db="EMBL/GenBank/DDBJ databases">
        <authorList>
            <person name="Piombo E."/>
        </authorList>
    </citation>
    <scope>NUCLEOTIDE SEQUENCE</scope>
</reference>
<sequence>MGQNDTDGLYSIAPGPVIESELVPEIGNLFPKFSDKISKKAVDLWLFDATVHMELFFQTPDGDSTSKPLIIGGNTRAFGGMDRSWESLGLAGAFSDSVFLRARVGPYDIQHMLLIGKPNKNYPQTASASLYYDGRLVCAPRAVRYLNDYAANTRDGNTMVIARLSEGEDRPAVFRHPNFGCHLEFRKGDTKLHAQSKQTI</sequence>
<feature type="domain" description="Diels-Alderase C-terminal" evidence="3">
    <location>
        <begin position="93"/>
        <end position="190"/>
    </location>
</feature>
<organism evidence="5 6">
    <name type="scientific">Clonostachys chloroleuca</name>
    <dbReference type="NCBI Taxonomy" id="1926264"/>
    <lineage>
        <taxon>Eukaryota</taxon>
        <taxon>Fungi</taxon>
        <taxon>Dikarya</taxon>
        <taxon>Ascomycota</taxon>
        <taxon>Pezizomycotina</taxon>
        <taxon>Sordariomycetes</taxon>
        <taxon>Hypocreomycetidae</taxon>
        <taxon>Hypocreales</taxon>
        <taxon>Bionectriaceae</taxon>
        <taxon>Clonostachys</taxon>
    </lineage>
</organism>
<comment type="similarity">
    <text evidence="2">Belongs to the Diels-Alderase family.</text>
</comment>
<dbReference type="InterPro" id="IPR054499">
    <property type="entry name" value="DA_C"/>
</dbReference>
<keyword evidence="6" id="KW-1185">Reference proteome</keyword>
<feature type="domain" description="Diels-Alderase N-terminal" evidence="4">
    <location>
        <begin position="11"/>
        <end position="50"/>
    </location>
</feature>
<comment type="caution">
    <text evidence="5">The sequence shown here is derived from an EMBL/GenBank/DDBJ whole genome shotgun (WGS) entry which is preliminary data.</text>
</comment>